<proteinExistence type="predicted"/>
<accession>A0A8X6XCV0</accession>
<evidence type="ECO:0000259" key="1">
    <source>
        <dbReference type="Pfam" id="PF01416"/>
    </source>
</evidence>
<name>A0A8X6XCV0_9ARAC</name>
<evidence type="ECO:0000313" key="3">
    <source>
        <dbReference type="Proteomes" id="UP000886998"/>
    </source>
</evidence>
<keyword evidence="3" id="KW-1185">Reference proteome</keyword>
<dbReference type="Gene3D" id="3.30.70.660">
    <property type="entry name" value="Pseudouridine synthase I, catalytic domain, C-terminal subdomain"/>
    <property type="match status" value="1"/>
</dbReference>
<dbReference type="GO" id="GO:0001522">
    <property type="term" value="P:pseudouridine synthesis"/>
    <property type="evidence" value="ECO:0007669"/>
    <property type="project" value="InterPro"/>
</dbReference>
<evidence type="ECO:0000313" key="2">
    <source>
        <dbReference type="EMBL" id="GFY50904.1"/>
    </source>
</evidence>
<dbReference type="Pfam" id="PF01416">
    <property type="entry name" value="PseudoU_synth_1"/>
    <property type="match status" value="1"/>
</dbReference>
<gene>
    <name evidence="2" type="primary">NCL1_21393</name>
    <name evidence="2" type="ORF">TNIN_161301</name>
</gene>
<sequence length="153" mass="17235">MIPLSGTTKRKGILFSFRNHFERKNNNINEIFCATTDGAPAMVGKEKGFVKLPENHIGHKILNFHCIIYQESLVRKLVGTAVSVGLGKLSLSDVKQMFENPNPEKWQKSLLPSPGGLYLAQLHYDKEDFLMNDVPMLSPEKEEIAENSQIQHA</sequence>
<dbReference type="PANTHER" id="PTHR45913">
    <property type="entry name" value="EPM2A-INTERACTING PROTEIN 1"/>
    <property type="match status" value="1"/>
</dbReference>
<dbReference type="InterPro" id="IPR020103">
    <property type="entry name" value="PsdUridine_synth_cat_dom_sf"/>
</dbReference>
<dbReference type="AlphaFoldDB" id="A0A8X6XCV0"/>
<dbReference type="OrthoDB" id="271910at2759"/>
<dbReference type="SUPFAM" id="SSF55120">
    <property type="entry name" value="Pseudouridine synthase"/>
    <property type="match status" value="1"/>
</dbReference>
<dbReference type="Proteomes" id="UP000886998">
    <property type="component" value="Unassembled WGS sequence"/>
</dbReference>
<protein>
    <submittedName>
        <fullName evidence="2">tRNA pseudouridine synthase</fullName>
    </submittedName>
</protein>
<dbReference type="GO" id="GO:0009982">
    <property type="term" value="F:pseudouridine synthase activity"/>
    <property type="evidence" value="ECO:0007669"/>
    <property type="project" value="InterPro"/>
</dbReference>
<dbReference type="GO" id="GO:0003723">
    <property type="term" value="F:RNA binding"/>
    <property type="evidence" value="ECO:0007669"/>
    <property type="project" value="InterPro"/>
</dbReference>
<reference evidence="2" key="1">
    <citation type="submission" date="2020-08" db="EMBL/GenBank/DDBJ databases">
        <title>Multicomponent nature underlies the extraordinary mechanical properties of spider dragline silk.</title>
        <authorList>
            <person name="Kono N."/>
            <person name="Nakamura H."/>
            <person name="Mori M."/>
            <person name="Yoshida Y."/>
            <person name="Ohtoshi R."/>
            <person name="Malay A.D."/>
            <person name="Moran D.A.P."/>
            <person name="Tomita M."/>
            <person name="Numata K."/>
            <person name="Arakawa K."/>
        </authorList>
    </citation>
    <scope>NUCLEOTIDE SEQUENCE</scope>
</reference>
<organism evidence="2 3">
    <name type="scientific">Trichonephila inaurata madagascariensis</name>
    <dbReference type="NCBI Taxonomy" id="2747483"/>
    <lineage>
        <taxon>Eukaryota</taxon>
        <taxon>Metazoa</taxon>
        <taxon>Ecdysozoa</taxon>
        <taxon>Arthropoda</taxon>
        <taxon>Chelicerata</taxon>
        <taxon>Arachnida</taxon>
        <taxon>Araneae</taxon>
        <taxon>Araneomorphae</taxon>
        <taxon>Entelegynae</taxon>
        <taxon>Araneoidea</taxon>
        <taxon>Nephilidae</taxon>
        <taxon>Trichonephila</taxon>
        <taxon>Trichonephila inaurata</taxon>
    </lineage>
</organism>
<dbReference type="InterPro" id="IPR020097">
    <property type="entry name" value="PsdUridine_synth_TruA_a/b_dom"/>
</dbReference>
<comment type="caution">
    <text evidence="2">The sequence shown here is derived from an EMBL/GenBank/DDBJ whole genome shotgun (WGS) entry which is preliminary data.</text>
</comment>
<dbReference type="EMBL" id="BMAV01007788">
    <property type="protein sequence ID" value="GFY50904.1"/>
    <property type="molecule type" value="Genomic_DNA"/>
</dbReference>
<feature type="domain" description="Pseudouridine synthase I TruA alpha/beta" evidence="1">
    <location>
        <begin position="61"/>
        <end position="125"/>
    </location>
</feature>
<dbReference type="PANTHER" id="PTHR45913:SF10">
    <property type="entry name" value="DUF4371 DOMAIN-CONTAINING PROTEIN"/>
    <property type="match status" value="1"/>
</dbReference>
<dbReference type="InterPro" id="IPR020095">
    <property type="entry name" value="PsdUridine_synth_TruA_C"/>
</dbReference>